<accession>A0A0B0HBI1</accession>
<dbReference type="InterPro" id="IPR011760">
    <property type="entry name" value="PsdUridine_synth_TruD_insert"/>
</dbReference>
<comment type="function">
    <text evidence="4">Responsible for synthesis of pseudouridine from uracil-13 in transfer RNAs.</text>
</comment>
<dbReference type="InterPro" id="IPR020119">
    <property type="entry name" value="PsdUridine_synth_TruD_CS"/>
</dbReference>
<evidence type="ECO:0000313" key="7">
    <source>
        <dbReference type="EMBL" id="KHF26022.1"/>
    </source>
</evidence>
<dbReference type="Pfam" id="PF01142">
    <property type="entry name" value="TruD"/>
    <property type="match status" value="2"/>
</dbReference>
<dbReference type="eggNOG" id="COG0585">
    <property type="taxonomic scope" value="Bacteria"/>
</dbReference>
<dbReference type="OrthoDB" id="1550679at2"/>
<comment type="similarity">
    <text evidence="1 4">Belongs to the pseudouridine synthase TruD family.</text>
</comment>
<dbReference type="GO" id="GO:0003723">
    <property type="term" value="F:RNA binding"/>
    <property type="evidence" value="ECO:0007669"/>
    <property type="project" value="InterPro"/>
</dbReference>
<keyword evidence="3 4" id="KW-0413">Isomerase</keyword>
<feature type="region of interest" description="Disordered" evidence="5">
    <location>
        <begin position="1"/>
        <end position="25"/>
    </location>
</feature>
<dbReference type="AlphaFoldDB" id="A0A0B0HBI1"/>
<evidence type="ECO:0000256" key="1">
    <source>
        <dbReference type="ARBA" id="ARBA00007953"/>
    </source>
</evidence>
<protein>
    <recommendedName>
        <fullName evidence="4">tRNA pseudouridine synthase D</fullName>
        <ecNumber evidence="4">5.4.99.27</ecNumber>
    </recommendedName>
    <alternativeName>
        <fullName evidence="4">tRNA pseudouridine(13) synthase</fullName>
    </alternativeName>
    <alternativeName>
        <fullName evidence="4">tRNA pseudouridylate synthase D</fullName>
    </alternativeName>
    <alternativeName>
        <fullName evidence="4">tRNA-uridine isomerase D</fullName>
    </alternativeName>
</protein>
<evidence type="ECO:0000256" key="4">
    <source>
        <dbReference type="HAMAP-Rule" id="MF_01082"/>
    </source>
</evidence>
<gene>
    <name evidence="4" type="primary">truD</name>
    <name evidence="7" type="ORF">JV46_21060</name>
</gene>
<evidence type="ECO:0000256" key="3">
    <source>
        <dbReference type="ARBA" id="ARBA00023235"/>
    </source>
</evidence>
<dbReference type="InterPro" id="IPR001656">
    <property type="entry name" value="PsdUridine_synth_TruD"/>
</dbReference>
<reference evidence="7 8" key="1">
    <citation type="journal article" date="2014" name="BMC Genomics">
        <title>The genome of the intracellular bacterium of the coastal bivalve, Solemya velum: a blueprint for thriving in and out of symbiosis.</title>
        <authorList>
            <person name="Dmytrenko O."/>
            <person name="Russell S.L."/>
            <person name="Loo W.T."/>
            <person name="Fontanez K.M."/>
            <person name="Liao L."/>
            <person name="Roeselers G."/>
            <person name="Sharma R."/>
            <person name="Stewart F.J."/>
            <person name="Newton I.L."/>
            <person name="Woyke T."/>
            <person name="Wu D."/>
            <person name="Lang J.M."/>
            <person name="Eisen J.A."/>
            <person name="Cavanaugh C.M."/>
        </authorList>
    </citation>
    <scope>NUCLEOTIDE SEQUENCE [LARGE SCALE GENOMIC DNA]</scope>
    <source>
        <strain evidence="7 8">WH</strain>
    </source>
</reference>
<dbReference type="PANTHER" id="PTHR47811">
    <property type="entry name" value="TRNA PSEUDOURIDINE SYNTHASE D"/>
    <property type="match status" value="1"/>
</dbReference>
<dbReference type="Gene3D" id="3.30.2350.20">
    <property type="entry name" value="TruD, catalytic domain"/>
    <property type="match status" value="1"/>
</dbReference>
<dbReference type="Gene3D" id="3.30.2340.10">
    <property type="entry name" value="TruD, insertion domain"/>
    <property type="match status" value="1"/>
</dbReference>
<dbReference type="RefSeq" id="WP_078453586.1">
    <property type="nucleotide sequence ID" value="NZ_JRAA01000001.1"/>
</dbReference>
<dbReference type="HAMAP" id="MF_01082">
    <property type="entry name" value="TruD"/>
    <property type="match status" value="1"/>
</dbReference>
<evidence type="ECO:0000313" key="8">
    <source>
        <dbReference type="Proteomes" id="UP000030856"/>
    </source>
</evidence>
<dbReference type="GO" id="GO:0031119">
    <property type="term" value="P:tRNA pseudouridine synthesis"/>
    <property type="evidence" value="ECO:0007669"/>
    <property type="project" value="UniProtKB-UniRule"/>
</dbReference>
<keyword evidence="8" id="KW-1185">Reference proteome</keyword>
<name>A0A0B0HBI1_SOVGS</name>
<dbReference type="PROSITE" id="PS01268">
    <property type="entry name" value="UPF0024"/>
    <property type="match status" value="1"/>
</dbReference>
<comment type="catalytic activity">
    <reaction evidence="4">
        <text>uridine(13) in tRNA = pseudouridine(13) in tRNA</text>
        <dbReference type="Rhea" id="RHEA:42540"/>
        <dbReference type="Rhea" id="RHEA-COMP:10105"/>
        <dbReference type="Rhea" id="RHEA-COMP:10106"/>
        <dbReference type="ChEBI" id="CHEBI:65314"/>
        <dbReference type="ChEBI" id="CHEBI:65315"/>
        <dbReference type="EC" id="5.4.99.27"/>
    </reaction>
</comment>
<dbReference type="GO" id="GO:0005829">
    <property type="term" value="C:cytosol"/>
    <property type="evidence" value="ECO:0007669"/>
    <property type="project" value="TreeGrafter"/>
</dbReference>
<dbReference type="PANTHER" id="PTHR47811:SF1">
    <property type="entry name" value="TRNA PSEUDOURIDINE SYNTHASE D"/>
    <property type="match status" value="1"/>
</dbReference>
<organism evidence="7 8">
    <name type="scientific">Solemya velum gill symbiont</name>
    <dbReference type="NCBI Taxonomy" id="2340"/>
    <lineage>
        <taxon>Bacteria</taxon>
        <taxon>Pseudomonadati</taxon>
        <taxon>Pseudomonadota</taxon>
        <taxon>Gammaproteobacteria</taxon>
        <taxon>sulfur-oxidizing symbionts</taxon>
    </lineage>
</organism>
<dbReference type="PROSITE" id="PS50984">
    <property type="entry name" value="TRUD"/>
    <property type="match status" value="1"/>
</dbReference>
<dbReference type="SUPFAM" id="SSF55120">
    <property type="entry name" value="Pseudouridine synthase"/>
    <property type="match status" value="1"/>
</dbReference>
<evidence type="ECO:0000259" key="6">
    <source>
        <dbReference type="PROSITE" id="PS50984"/>
    </source>
</evidence>
<dbReference type="InterPro" id="IPR020103">
    <property type="entry name" value="PsdUridine_synth_cat_dom_sf"/>
</dbReference>
<feature type="domain" description="TRUD" evidence="6">
    <location>
        <begin position="185"/>
        <end position="332"/>
    </location>
</feature>
<dbReference type="CDD" id="cd02575">
    <property type="entry name" value="PseudoU_synth_EcTruD"/>
    <property type="match status" value="1"/>
</dbReference>
<dbReference type="PATRIC" id="fig|2340.3.peg.535"/>
<dbReference type="EC" id="5.4.99.27" evidence="4"/>
<dbReference type="Proteomes" id="UP000030856">
    <property type="component" value="Unassembled WGS sequence"/>
</dbReference>
<evidence type="ECO:0000256" key="2">
    <source>
        <dbReference type="ARBA" id="ARBA00022694"/>
    </source>
</evidence>
<keyword evidence="2 4" id="KW-0819">tRNA processing</keyword>
<dbReference type="GO" id="GO:0160150">
    <property type="term" value="F:tRNA pseudouridine(13) synthase activity"/>
    <property type="evidence" value="ECO:0007669"/>
    <property type="project" value="UniProtKB-EC"/>
</dbReference>
<dbReference type="InterPro" id="IPR050170">
    <property type="entry name" value="TruD_pseudoU_synthase"/>
</dbReference>
<proteinExistence type="inferred from homology"/>
<sequence>MTQSSSENPKEISGEAKTEPAITPERQQAENFSVSQLACAYGGPVGSGTLRSTAEDFFVEEQLSFDLTGEGEHLFLFIEKRGENTADVADMLAKIADVRQMNVSYAGLKDRHAVTRQWFSISLPGKPDPDFSALPDNIRILDKKRNNRKLRRGALRGNRFELRIRELDADIDALVARLEAIKSGGFPNYFGEQRFGRGYGNLSRAIPVLARGKTRRKSEGMNLSAVRSMLFNLLLSKRVELGRWCSHPLVGDVMQLGGSSSLFVAESIDAELERRLNGAEINLTGCLCGKAARVMPVADAADFEQQALADYTFWINGLQRCKVDADRRSLRTTANDLQWEFQDDMLVVSFSLPKGSYATALIRELIR</sequence>
<dbReference type="EMBL" id="JRAA01000001">
    <property type="protein sequence ID" value="KHF26022.1"/>
    <property type="molecule type" value="Genomic_DNA"/>
</dbReference>
<evidence type="ECO:0000256" key="5">
    <source>
        <dbReference type="SAM" id="MobiDB-lite"/>
    </source>
</evidence>
<dbReference type="STRING" id="2340.JV46_21060"/>
<feature type="compositionally biased region" description="Basic and acidic residues" evidence="5">
    <location>
        <begin position="8"/>
        <end position="18"/>
    </location>
</feature>
<dbReference type="InterPro" id="IPR043165">
    <property type="entry name" value="TruD_insert_sf"/>
</dbReference>
<feature type="active site" description="Nucleophile" evidence="4">
    <location>
        <position position="110"/>
    </location>
</feature>
<dbReference type="InterPro" id="IPR042214">
    <property type="entry name" value="TruD_catalytic"/>
</dbReference>
<comment type="caution">
    <text evidence="7">The sequence shown here is derived from an EMBL/GenBank/DDBJ whole genome shotgun (WGS) entry which is preliminary data.</text>
</comment>